<proteinExistence type="inferred from homology"/>
<dbReference type="InterPro" id="IPR007219">
    <property type="entry name" value="XnlR_reg_dom"/>
</dbReference>
<dbReference type="InterPro" id="IPR001138">
    <property type="entry name" value="Zn2Cys6_DnaBD"/>
</dbReference>
<evidence type="ECO:0000256" key="4">
    <source>
        <dbReference type="ARBA" id="ARBA00022723"/>
    </source>
</evidence>
<protein>
    <recommendedName>
        <fullName evidence="12">Arp2/3 complex 20 kDa</fullName>
    </recommendedName>
</protein>
<keyword evidence="4" id="KW-0479">Metal-binding</keyword>
<dbReference type="Pfam" id="PF05856">
    <property type="entry name" value="ARPC4"/>
    <property type="match status" value="1"/>
</dbReference>
<feature type="compositionally biased region" description="Basic and acidic residues" evidence="13">
    <location>
        <begin position="1070"/>
        <end position="1080"/>
    </location>
</feature>
<dbReference type="GO" id="GO:0030041">
    <property type="term" value="P:actin filament polymerization"/>
    <property type="evidence" value="ECO:0007669"/>
    <property type="project" value="InterPro"/>
</dbReference>
<feature type="domain" description="Zn(2)-C6 fungal-type" evidence="14">
    <location>
        <begin position="412"/>
        <end position="444"/>
    </location>
</feature>
<dbReference type="SUPFAM" id="SSF57701">
    <property type="entry name" value="Zn2/Cys6 DNA-binding domain"/>
    <property type="match status" value="1"/>
</dbReference>
<evidence type="ECO:0000256" key="3">
    <source>
        <dbReference type="ARBA" id="ARBA00022490"/>
    </source>
</evidence>
<evidence type="ECO:0000256" key="11">
    <source>
        <dbReference type="ARBA" id="ARBA00054835"/>
    </source>
</evidence>
<sequence>MTATVEFYPSQSLRPYLLAVRTSLTAALCLEDFGSQVAERHNVPEVESGKSAEALLNPMTIARNENEMVLIEPSINSVRVSIRIKQADEIERILVHQFTRFLTGRAESFYILRRKPVPGYSISFLITNFHTETMLKHKLVDFIIEFMEVVDKEISEMKLVLNARARFIAESYLVARAQKCDRQIASKNATQNGGISTHTPDDFARRILASKRLQTGFALAGVMKNEFFDLGNSPNKSPDVPALDDSTFYGRESGIMYKTDSSRRPSIPGYFNAGGLGSSPNSPMTFYMPQNSVAQAVTPGMSSMGSTQPMSGATQPMPGATQTMPGATQAMTGTTQAMSGTTPAMSHTTQAMSGTTQLMSHTTQAMSGTTPAMSHTQPHTQTMSGTPPNMVSSSTNPRSLVTTASGKVRSRPCDACRKRKARCQTEPNATQCNKCAARGIACTFLETVRPKRRRVDTASPETGGNVTSAQVQSGSAHNSTSNNTPIGVETERMSQSQFQSQDDVITLKDTLPVSDYSSLPGKSLLKKTLSLQYPKSSFYVGHTSVHDVRFFDTATLDHIGQCVLNKDTAMRRVAPDVLFTIRNDFADDLHSEFIANSDQVERIVAPHGLALIDLYFRIVHPAFPILHKRIFMEKYARTHREFSPPLLAAVYILALKWWNYEPQLASQPKPDVEKLRRIALNSFSDLYEQPKLSVVQAGLLILQCSMERARSWILISHVISLAEELGLGMDCQTWRLPRWERALRRRLAWAVYIQDKWVALIEGRPSHIDESRQWLVRRISADDFPDRQTDSDMEGSLETENGRLLFMEMVRLSEIVSEILDTFFTMVAKRNLTDTAAILTKAKPIQIKLRDWHIGLPECLRMSNTKPRRLNSNGYLHLAYFAAEITLHRRIIRSLSDSLPDQIVSVCRQAAKARLLAAIELVDTLKHEHIQAFWHSSAATNFALIGSFAALLYVTSRDDAERGFYREQLLNYRWILRVGCKGFDEMGLALDKLEEAISQVPGLNDPPKEDESYDDEESEEEGGGEEEGEEEAEGEPDHVTANGNGVVSHVPERSGSDGGGESPFDPADIDLEKLVSEMNQ</sequence>
<feature type="region of interest" description="Disordered" evidence="13">
    <location>
        <begin position="999"/>
        <end position="1080"/>
    </location>
</feature>
<feature type="compositionally biased region" description="Acidic residues" evidence="13">
    <location>
        <begin position="1011"/>
        <end position="1034"/>
    </location>
</feature>
<gene>
    <name evidence="15" type="ORF">B0I71DRAFT_153002</name>
</gene>
<dbReference type="VEuPathDB" id="FungiDB:YALI0_D02783g"/>
<dbReference type="InterPro" id="IPR036864">
    <property type="entry name" value="Zn2-C6_fun-type_DNA-bd_sf"/>
</dbReference>
<comment type="subcellular location">
    <subcellularLocation>
        <location evidence="1">Cytoplasm</location>
        <location evidence="1">Cytoskeleton</location>
    </subcellularLocation>
</comment>
<dbReference type="PROSITE" id="PS50048">
    <property type="entry name" value="ZN2_CY6_FUNGAL_2"/>
    <property type="match status" value="1"/>
</dbReference>
<dbReference type="InterPro" id="IPR034666">
    <property type="entry name" value="ARPC2/4"/>
</dbReference>
<dbReference type="GO" id="GO:0000981">
    <property type="term" value="F:DNA-binding transcription factor activity, RNA polymerase II-specific"/>
    <property type="evidence" value="ECO:0007669"/>
    <property type="project" value="InterPro"/>
</dbReference>
<organism evidence="15 16">
    <name type="scientific">Yarrowia lipolytica</name>
    <name type="common">Candida lipolytica</name>
    <dbReference type="NCBI Taxonomy" id="4952"/>
    <lineage>
        <taxon>Eukaryota</taxon>
        <taxon>Fungi</taxon>
        <taxon>Dikarya</taxon>
        <taxon>Ascomycota</taxon>
        <taxon>Saccharomycotina</taxon>
        <taxon>Dipodascomycetes</taxon>
        <taxon>Dipodascales</taxon>
        <taxon>Dipodascales incertae sedis</taxon>
        <taxon>Yarrowia</taxon>
    </lineage>
</organism>
<name>A0A371C6F0_YARLL</name>
<dbReference type="VEuPathDB" id="FungiDB:YALI0_D02805g"/>
<dbReference type="InterPro" id="IPR008384">
    <property type="entry name" value="ARPC4"/>
</dbReference>
<keyword evidence="3" id="KW-0963">Cytoplasm</keyword>
<dbReference type="GO" id="GO:0008270">
    <property type="term" value="F:zinc ion binding"/>
    <property type="evidence" value="ECO:0007669"/>
    <property type="project" value="InterPro"/>
</dbReference>
<accession>A0A371C6F0</accession>
<evidence type="ECO:0000256" key="2">
    <source>
        <dbReference type="ARBA" id="ARBA00005919"/>
    </source>
</evidence>
<keyword evidence="5" id="KW-0862">Zinc</keyword>
<comment type="similarity">
    <text evidence="2">Belongs to the ARPC4 family.</text>
</comment>
<dbReference type="PROSITE" id="PS00463">
    <property type="entry name" value="ZN2_CY6_FUNGAL_1"/>
    <property type="match status" value="1"/>
</dbReference>
<evidence type="ECO:0000256" key="6">
    <source>
        <dbReference type="ARBA" id="ARBA00023015"/>
    </source>
</evidence>
<dbReference type="Gene3D" id="4.10.240.10">
    <property type="entry name" value="Zn(2)-C6 fungal-type DNA-binding domain"/>
    <property type="match status" value="1"/>
</dbReference>
<feature type="region of interest" description="Disordered" evidence="13">
    <location>
        <begin position="453"/>
        <end position="482"/>
    </location>
</feature>
<dbReference type="Gene3D" id="3.30.1460.20">
    <property type="match status" value="1"/>
</dbReference>
<keyword evidence="8" id="KW-0009">Actin-binding</keyword>
<dbReference type="GO" id="GO:0005634">
    <property type="term" value="C:nucleus"/>
    <property type="evidence" value="ECO:0007669"/>
    <property type="project" value="TreeGrafter"/>
</dbReference>
<dbReference type="InterPro" id="IPR050797">
    <property type="entry name" value="Carb_Metab_Trans_Reg"/>
</dbReference>
<dbReference type="PANTHER" id="PTHR31668">
    <property type="entry name" value="GLUCOSE TRANSPORT TRANSCRIPTION REGULATOR RGT1-RELATED-RELATED"/>
    <property type="match status" value="1"/>
</dbReference>
<keyword evidence="7" id="KW-0804">Transcription</keyword>
<evidence type="ECO:0000256" key="1">
    <source>
        <dbReference type="ARBA" id="ARBA00004245"/>
    </source>
</evidence>
<dbReference type="FunFam" id="3.30.1460.20:FF:000001">
    <property type="entry name" value="Actin-related protein 2/3 complex subunit 4"/>
    <property type="match status" value="1"/>
</dbReference>
<keyword evidence="10" id="KW-0539">Nucleus</keyword>
<dbReference type="GO" id="GO:0003779">
    <property type="term" value="F:actin binding"/>
    <property type="evidence" value="ECO:0007669"/>
    <property type="project" value="UniProtKB-KW"/>
</dbReference>
<dbReference type="EMBL" id="KZ858991">
    <property type="protein sequence ID" value="RDW25888.1"/>
    <property type="molecule type" value="Genomic_DNA"/>
</dbReference>
<dbReference type="GO" id="GO:0003677">
    <property type="term" value="F:DNA binding"/>
    <property type="evidence" value="ECO:0007669"/>
    <property type="project" value="InterPro"/>
</dbReference>
<reference evidence="15 16" key="1">
    <citation type="submission" date="2018-07" db="EMBL/GenBank/DDBJ databases">
        <title>Draft Genome Assemblies for Five Robust Yarrowia lipolytica Strains Exhibiting High Lipid Production and Pentose Sugar Utilization and Sugar Alcohol Secretion from Undetoxified Lignocellulosic Biomass Hydrolysates.</title>
        <authorList>
            <consortium name="DOE Joint Genome Institute"/>
            <person name="Walker C."/>
            <person name="Ryu S."/>
            <person name="Na H."/>
            <person name="Zane M."/>
            <person name="LaButti K."/>
            <person name="Lipzen A."/>
            <person name="Haridas S."/>
            <person name="Barry K."/>
            <person name="Grigoriev I.V."/>
            <person name="Quarterman J."/>
            <person name="Slininger P."/>
            <person name="Dien B."/>
            <person name="Trinh C.T."/>
        </authorList>
    </citation>
    <scope>NUCLEOTIDE SEQUENCE [LARGE SCALE GENOMIC DNA]</scope>
    <source>
        <strain evidence="15 16">YB392</strain>
    </source>
</reference>
<feature type="compositionally biased region" description="Polar residues" evidence="13">
    <location>
        <begin position="367"/>
        <end position="405"/>
    </location>
</feature>
<dbReference type="SUPFAM" id="SSF69645">
    <property type="entry name" value="Arp2/3 complex subunits"/>
    <property type="match status" value="1"/>
</dbReference>
<dbReference type="GO" id="GO:0034314">
    <property type="term" value="P:Arp2/3 complex-mediated actin nucleation"/>
    <property type="evidence" value="ECO:0007669"/>
    <property type="project" value="InterPro"/>
</dbReference>
<evidence type="ECO:0000256" key="9">
    <source>
        <dbReference type="ARBA" id="ARBA00023212"/>
    </source>
</evidence>
<evidence type="ECO:0000313" key="16">
    <source>
        <dbReference type="Proteomes" id="UP000256601"/>
    </source>
</evidence>
<feature type="region of interest" description="Disordered" evidence="13">
    <location>
        <begin position="367"/>
        <end position="406"/>
    </location>
</feature>
<keyword evidence="9" id="KW-0206">Cytoskeleton</keyword>
<dbReference type="GO" id="GO:0001080">
    <property type="term" value="P:nitrogen catabolite activation of transcription from RNA polymerase II promoter"/>
    <property type="evidence" value="ECO:0007669"/>
    <property type="project" value="TreeGrafter"/>
</dbReference>
<evidence type="ECO:0000259" key="14">
    <source>
        <dbReference type="PROSITE" id="PS50048"/>
    </source>
</evidence>
<evidence type="ECO:0000256" key="10">
    <source>
        <dbReference type="ARBA" id="ARBA00023242"/>
    </source>
</evidence>
<dbReference type="VEuPathDB" id="FungiDB:YALI1_D03575g"/>
<evidence type="ECO:0000256" key="8">
    <source>
        <dbReference type="ARBA" id="ARBA00023203"/>
    </source>
</evidence>
<dbReference type="CDD" id="cd12148">
    <property type="entry name" value="fungal_TF_MHR"/>
    <property type="match status" value="1"/>
</dbReference>
<comment type="function">
    <text evidence="11">Functions as actin-binding component of the Arp2/3 complex which is involved in regulation of actin polymerization and together with an activating nucleation-promoting factor (NPF) mediates the formation of branched actin networks. Seems to contact the mother actin filament.</text>
</comment>
<evidence type="ECO:0000256" key="12">
    <source>
        <dbReference type="ARBA" id="ARBA00082270"/>
    </source>
</evidence>
<feature type="compositionally biased region" description="Polar residues" evidence="13">
    <location>
        <begin position="459"/>
        <end position="482"/>
    </location>
</feature>
<evidence type="ECO:0000256" key="13">
    <source>
        <dbReference type="SAM" id="MobiDB-lite"/>
    </source>
</evidence>
<dbReference type="PANTHER" id="PTHR31668:SF4">
    <property type="entry name" value="TRANSCRIPTIONAL ACTIVATOR PROTEIN DAL81"/>
    <property type="match status" value="1"/>
</dbReference>
<dbReference type="SMART" id="SM00906">
    <property type="entry name" value="Fungal_trans"/>
    <property type="match status" value="1"/>
</dbReference>
<evidence type="ECO:0000256" key="5">
    <source>
        <dbReference type="ARBA" id="ARBA00022833"/>
    </source>
</evidence>
<dbReference type="GO" id="GO:0005885">
    <property type="term" value="C:Arp2/3 protein complex"/>
    <property type="evidence" value="ECO:0007669"/>
    <property type="project" value="InterPro"/>
</dbReference>
<dbReference type="Pfam" id="PF04082">
    <property type="entry name" value="Fungal_trans"/>
    <property type="match status" value="1"/>
</dbReference>
<dbReference type="VEuPathDB" id="FungiDB:YALI1_D03561g"/>
<dbReference type="AlphaFoldDB" id="A0A371C6F0"/>
<dbReference type="SMART" id="SM00066">
    <property type="entry name" value="GAL4"/>
    <property type="match status" value="1"/>
</dbReference>
<dbReference type="CDD" id="cd00067">
    <property type="entry name" value="GAL4"/>
    <property type="match status" value="1"/>
</dbReference>
<dbReference type="GO" id="GO:0006351">
    <property type="term" value="P:DNA-templated transcription"/>
    <property type="evidence" value="ECO:0007669"/>
    <property type="project" value="InterPro"/>
</dbReference>
<dbReference type="Proteomes" id="UP000256601">
    <property type="component" value="Unassembled WGS sequence"/>
</dbReference>
<evidence type="ECO:0000313" key="15">
    <source>
        <dbReference type="EMBL" id="RDW25888.1"/>
    </source>
</evidence>
<evidence type="ECO:0000256" key="7">
    <source>
        <dbReference type="ARBA" id="ARBA00023163"/>
    </source>
</evidence>
<keyword evidence="6" id="KW-0805">Transcription regulation</keyword>